<dbReference type="InterPro" id="IPR020568">
    <property type="entry name" value="Ribosomal_Su5_D2-typ_SF"/>
</dbReference>
<gene>
    <name evidence="12" type="ORF">COV04_01560</name>
</gene>
<dbReference type="PANTHER" id="PTHR48277:SF1">
    <property type="entry name" value="MITOCHONDRIAL RIBOSOMAL PROTEIN S5"/>
    <property type="match status" value="1"/>
</dbReference>
<dbReference type="InterPro" id="IPR014721">
    <property type="entry name" value="Ribsml_uS5_D2-typ_fold_subgr"/>
</dbReference>
<dbReference type="Proteomes" id="UP000231152">
    <property type="component" value="Unassembled WGS sequence"/>
</dbReference>
<feature type="domain" description="S5 DRBM" evidence="11">
    <location>
        <begin position="50"/>
        <end position="113"/>
    </location>
</feature>
<dbReference type="InterPro" id="IPR018192">
    <property type="entry name" value="Ribosomal_uS5_N_CS"/>
</dbReference>
<evidence type="ECO:0000259" key="11">
    <source>
        <dbReference type="PROSITE" id="PS50881"/>
    </source>
</evidence>
<name>A0A2M8LEY1_9BACT</name>
<sequence>MSEEKKQPEEKKDKAKGAPAAARSGRGQRRSGGDGRRPRRDSFEREPQEFDQHIIDLARVTRVMAGGKRMRFRACVAIGDHKGRVGVGLGKGADVSLAISKAAANAKKGLIEIPLYEETLPHETRMKYGAARILLKPAPRGTGVIAGGAVRSVLDLGGVPNVVAKMLGSRSKLNNARATILALGGLTKRAPKKEQQKTEQVKAKQ</sequence>
<evidence type="ECO:0000256" key="5">
    <source>
        <dbReference type="ARBA" id="ARBA00023274"/>
    </source>
</evidence>
<accession>A0A2M8LEY1</accession>
<dbReference type="SUPFAM" id="SSF54768">
    <property type="entry name" value="dsRNA-binding domain-like"/>
    <property type="match status" value="1"/>
</dbReference>
<dbReference type="InterPro" id="IPR005712">
    <property type="entry name" value="Ribosomal_uS5_bac-type"/>
</dbReference>
<evidence type="ECO:0000256" key="4">
    <source>
        <dbReference type="ARBA" id="ARBA00022980"/>
    </source>
</evidence>
<keyword evidence="3" id="KW-0694">RNA-binding</keyword>
<dbReference type="Gene3D" id="3.30.230.10">
    <property type="match status" value="1"/>
</dbReference>
<dbReference type="FunFam" id="3.30.230.10:FF:000002">
    <property type="entry name" value="30S ribosomal protein S5"/>
    <property type="match status" value="1"/>
</dbReference>
<reference evidence="12 13" key="1">
    <citation type="submission" date="2017-09" db="EMBL/GenBank/DDBJ databases">
        <title>Depth-based differentiation of microbial function through sediment-hosted aquifers and enrichment of novel symbionts in the deep terrestrial subsurface.</title>
        <authorList>
            <person name="Probst A.J."/>
            <person name="Ladd B."/>
            <person name="Jarett J.K."/>
            <person name="Geller-Mcgrath D.E."/>
            <person name="Sieber C.M."/>
            <person name="Emerson J.B."/>
            <person name="Anantharaman K."/>
            <person name="Thomas B.C."/>
            <person name="Malmstrom R."/>
            <person name="Stieglmeier M."/>
            <person name="Klingl A."/>
            <person name="Woyke T."/>
            <person name="Ryan C.M."/>
            <person name="Banfield J.F."/>
        </authorList>
    </citation>
    <scope>NUCLEOTIDE SEQUENCE [LARGE SCALE GENOMIC DNA]</scope>
    <source>
        <strain evidence="12">CG10_big_fil_rev_8_21_14_0_10_48_11</strain>
    </source>
</reference>
<evidence type="ECO:0000256" key="7">
    <source>
        <dbReference type="ARBA" id="ARBA00035519"/>
    </source>
</evidence>
<dbReference type="NCBIfam" id="TIGR01021">
    <property type="entry name" value="rpsE_bact"/>
    <property type="match status" value="1"/>
</dbReference>
<dbReference type="SUPFAM" id="SSF54211">
    <property type="entry name" value="Ribosomal protein S5 domain 2-like"/>
    <property type="match status" value="1"/>
</dbReference>
<dbReference type="PROSITE" id="PS50881">
    <property type="entry name" value="S5_DSRBD"/>
    <property type="match status" value="1"/>
</dbReference>
<dbReference type="EMBL" id="PFET01000006">
    <property type="protein sequence ID" value="PJE76012.1"/>
    <property type="molecule type" value="Genomic_DNA"/>
</dbReference>
<evidence type="ECO:0000313" key="12">
    <source>
        <dbReference type="EMBL" id="PJE76012.1"/>
    </source>
</evidence>
<protein>
    <recommendedName>
        <fullName evidence="6">Small ribosomal subunit protein uS5</fullName>
    </recommendedName>
    <alternativeName>
        <fullName evidence="7">30S ribosomal protein S5</fullName>
    </alternativeName>
</protein>
<keyword evidence="2" id="KW-0699">rRNA-binding</keyword>
<dbReference type="AlphaFoldDB" id="A0A2M8LEY1"/>
<feature type="region of interest" description="Disordered" evidence="10">
    <location>
        <begin position="1"/>
        <end position="48"/>
    </location>
</feature>
<keyword evidence="5 8" id="KW-0687">Ribonucleoprotein</keyword>
<dbReference type="GO" id="GO:0006412">
    <property type="term" value="P:translation"/>
    <property type="evidence" value="ECO:0007669"/>
    <property type="project" value="InterPro"/>
</dbReference>
<comment type="similarity">
    <text evidence="1 9">Belongs to the universal ribosomal protein uS5 family.</text>
</comment>
<evidence type="ECO:0000256" key="3">
    <source>
        <dbReference type="ARBA" id="ARBA00022884"/>
    </source>
</evidence>
<dbReference type="Pfam" id="PF03719">
    <property type="entry name" value="Ribosomal_S5_C"/>
    <property type="match status" value="1"/>
</dbReference>
<dbReference type="InterPro" id="IPR000851">
    <property type="entry name" value="Ribosomal_uS5"/>
</dbReference>
<evidence type="ECO:0000256" key="10">
    <source>
        <dbReference type="SAM" id="MobiDB-lite"/>
    </source>
</evidence>
<organism evidence="12 13">
    <name type="scientific">Candidatus Uhrbacteria bacterium CG10_big_fil_rev_8_21_14_0_10_48_11</name>
    <dbReference type="NCBI Taxonomy" id="1975037"/>
    <lineage>
        <taxon>Bacteria</taxon>
        <taxon>Candidatus Uhriibacteriota</taxon>
    </lineage>
</organism>
<proteinExistence type="inferred from homology"/>
<feature type="compositionally biased region" description="Basic and acidic residues" evidence="10">
    <location>
        <begin position="31"/>
        <end position="48"/>
    </location>
</feature>
<dbReference type="GO" id="GO:0005737">
    <property type="term" value="C:cytoplasm"/>
    <property type="evidence" value="ECO:0007669"/>
    <property type="project" value="UniProtKB-ARBA"/>
</dbReference>
<dbReference type="Pfam" id="PF00333">
    <property type="entry name" value="Ribosomal_S5"/>
    <property type="match status" value="1"/>
</dbReference>
<dbReference type="InterPro" id="IPR013810">
    <property type="entry name" value="Ribosomal_uS5_N"/>
</dbReference>
<keyword evidence="4 8" id="KW-0689">Ribosomal protein</keyword>
<dbReference type="PROSITE" id="PS00585">
    <property type="entry name" value="RIBOSOMAL_S5"/>
    <property type="match status" value="1"/>
</dbReference>
<dbReference type="GO" id="GO:0003735">
    <property type="term" value="F:structural constituent of ribosome"/>
    <property type="evidence" value="ECO:0007669"/>
    <property type="project" value="UniProtKB-UniRule"/>
</dbReference>
<evidence type="ECO:0000256" key="1">
    <source>
        <dbReference type="ARBA" id="ARBA00008945"/>
    </source>
</evidence>
<evidence type="ECO:0000256" key="2">
    <source>
        <dbReference type="ARBA" id="ARBA00022730"/>
    </source>
</evidence>
<evidence type="ECO:0000256" key="8">
    <source>
        <dbReference type="PROSITE-ProRule" id="PRU00268"/>
    </source>
</evidence>
<dbReference type="Gene3D" id="3.30.160.20">
    <property type="match status" value="1"/>
</dbReference>
<dbReference type="PANTHER" id="PTHR48277">
    <property type="entry name" value="MITOCHONDRIAL RIBOSOMAL PROTEIN S5"/>
    <property type="match status" value="1"/>
</dbReference>
<dbReference type="InterPro" id="IPR005324">
    <property type="entry name" value="Ribosomal_uS5_C"/>
</dbReference>
<comment type="caution">
    <text evidence="12">The sequence shown here is derived from an EMBL/GenBank/DDBJ whole genome shotgun (WGS) entry which is preliminary data.</text>
</comment>
<dbReference type="GO" id="GO:0015935">
    <property type="term" value="C:small ribosomal subunit"/>
    <property type="evidence" value="ECO:0007669"/>
    <property type="project" value="InterPro"/>
</dbReference>
<evidence type="ECO:0000313" key="13">
    <source>
        <dbReference type="Proteomes" id="UP000231152"/>
    </source>
</evidence>
<feature type="compositionally biased region" description="Basic and acidic residues" evidence="10">
    <location>
        <begin position="1"/>
        <end position="16"/>
    </location>
</feature>
<dbReference type="GO" id="GO:0019843">
    <property type="term" value="F:rRNA binding"/>
    <property type="evidence" value="ECO:0007669"/>
    <property type="project" value="UniProtKB-KW"/>
</dbReference>
<evidence type="ECO:0000256" key="9">
    <source>
        <dbReference type="RuleBase" id="RU003823"/>
    </source>
</evidence>
<evidence type="ECO:0000256" key="6">
    <source>
        <dbReference type="ARBA" id="ARBA00035255"/>
    </source>
</evidence>